<keyword evidence="5" id="KW-1133">Transmembrane helix</keyword>
<protein>
    <submittedName>
        <fullName evidence="11">Mitochondrial thiamine pyrophosphate transporter</fullName>
    </submittedName>
</protein>
<keyword evidence="7 8" id="KW-0472">Membrane</keyword>
<comment type="similarity">
    <text evidence="9">Belongs to the mitochondrial carrier (TC 2.A.29) family.</text>
</comment>
<evidence type="ECO:0000313" key="11">
    <source>
        <dbReference type="EMBL" id="KAJ2679788.1"/>
    </source>
</evidence>
<evidence type="ECO:0000313" key="12">
    <source>
        <dbReference type="Proteomes" id="UP001151518"/>
    </source>
</evidence>
<evidence type="ECO:0000256" key="4">
    <source>
        <dbReference type="ARBA" id="ARBA00022737"/>
    </source>
</evidence>
<feature type="compositionally biased region" description="Low complexity" evidence="10">
    <location>
        <begin position="21"/>
        <end position="30"/>
    </location>
</feature>
<feature type="region of interest" description="Disordered" evidence="10">
    <location>
        <begin position="1"/>
        <end position="35"/>
    </location>
</feature>
<keyword evidence="2 9" id="KW-0813">Transport</keyword>
<evidence type="ECO:0000256" key="8">
    <source>
        <dbReference type="PROSITE-ProRule" id="PRU00282"/>
    </source>
</evidence>
<accession>A0A9W8G609</accession>
<dbReference type="InterPro" id="IPR018108">
    <property type="entry name" value="MCP_transmembrane"/>
</dbReference>
<dbReference type="InterPro" id="IPR002067">
    <property type="entry name" value="MCP"/>
</dbReference>
<feature type="repeat" description="Solcar" evidence="8">
    <location>
        <begin position="148"/>
        <end position="235"/>
    </location>
</feature>
<evidence type="ECO:0000256" key="9">
    <source>
        <dbReference type="RuleBase" id="RU000488"/>
    </source>
</evidence>
<proteinExistence type="inferred from homology"/>
<evidence type="ECO:0000256" key="1">
    <source>
        <dbReference type="ARBA" id="ARBA00004225"/>
    </source>
</evidence>
<gene>
    <name evidence="11" type="primary">TPC1</name>
    <name evidence="11" type="ORF">GGI25_001239</name>
</gene>
<dbReference type="GO" id="GO:0031966">
    <property type="term" value="C:mitochondrial membrane"/>
    <property type="evidence" value="ECO:0007669"/>
    <property type="project" value="UniProtKB-SubCell"/>
</dbReference>
<feature type="repeat" description="Solcar" evidence="8">
    <location>
        <begin position="254"/>
        <end position="349"/>
    </location>
</feature>
<feature type="compositionally biased region" description="Polar residues" evidence="10">
    <location>
        <begin position="1"/>
        <end position="13"/>
    </location>
</feature>
<keyword evidence="3 8" id="KW-0812">Transmembrane</keyword>
<keyword evidence="6" id="KW-0496">Mitochondrion</keyword>
<evidence type="ECO:0000256" key="6">
    <source>
        <dbReference type="ARBA" id="ARBA00023128"/>
    </source>
</evidence>
<evidence type="ECO:0000256" key="7">
    <source>
        <dbReference type="ARBA" id="ARBA00023136"/>
    </source>
</evidence>
<sequence>MSSQPTTLLSSPVSIMPAGRSPSTPTTPKDTTSDDVLMQTSRSTNARALTNSETVFCGAMAGLVSRALVAPFDVVKITLQLETKRRSYGMLQPSGVISCAARIWRTEGVRGLFKGNLSAEYLYLTYGATQFFAFGIMESMVRKAEFVPKKMRSFLCGALAGGIATSATYPLDLLRTRFIAQETANRVHSSIVGAVSQIYREEGARGFYRGLWPACLQIMPYMGIVFTSYDALASGYTWMRSNIATSNGPVLRGVDSVQDAIIGGAAAVIGKCCVYPLDLVRKRLQVQGPRLRSYAGGAVPKYTSMSNALAYIARNEGFLALFRGLTPALIKAAPASASVFFVYGQTRDIVLTLRPNA</sequence>
<organism evidence="11 12">
    <name type="scientific">Coemansia spiralis</name>
    <dbReference type="NCBI Taxonomy" id="417178"/>
    <lineage>
        <taxon>Eukaryota</taxon>
        <taxon>Fungi</taxon>
        <taxon>Fungi incertae sedis</taxon>
        <taxon>Zoopagomycota</taxon>
        <taxon>Kickxellomycotina</taxon>
        <taxon>Kickxellomycetes</taxon>
        <taxon>Kickxellales</taxon>
        <taxon>Kickxellaceae</taxon>
        <taxon>Coemansia</taxon>
    </lineage>
</organism>
<evidence type="ECO:0000256" key="2">
    <source>
        <dbReference type="ARBA" id="ARBA00022448"/>
    </source>
</evidence>
<comment type="caution">
    <text evidence="11">The sequence shown here is derived from an EMBL/GenBank/DDBJ whole genome shotgun (WGS) entry which is preliminary data.</text>
</comment>
<evidence type="ECO:0000256" key="3">
    <source>
        <dbReference type="ARBA" id="ARBA00022692"/>
    </source>
</evidence>
<dbReference type="GO" id="GO:0055085">
    <property type="term" value="P:transmembrane transport"/>
    <property type="evidence" value="ECO:0007669"/>
    <property type="project" value="InterPro"/>
</dbReference>
<dbReference type="OrthoDB" id="18574at2759"/>
<evidence type="ECO:0000256" key="10">
    <source>
        <dbReference type="SAM" id="MobiDB-lite"/>
    </source>
</evidence>
<dbReference type="SUPFAM" id="SSF103506">
    <property type="entry name" value="Mitochondrial carrier"/>
    <property type="match status" value="1"/>
</dbReference>
<dbReference type="EMBL" id="JANBTW010000009">
    <property type="protein sequence ID" value="KAJ2679788.1"/>
    <property type="molecule type" value="Genomic_DNA"/>
</dbReference>
<dbReference type="AlphaFoldDB" id="A0A9W8G609"/>
<comment type="subcellular location">
    <subcellularLocation>
        <location evidence="1">Mitochondrion membrane</location>
        <topology evidence="1">Multi-pass membrane protein</topology>
    </subcellularLocation>
</comment>
<dbReference type="InterPro" id="IPR023395">
    <property type="entry name" value="MCP_dom_sf"/>
</dbReference>
<reference evidence="11" key="1">
    <citation type="submission" date="2022-07" db="EMBL/GenBank/DDBJ databases">
        <title>Phylogenomic reconstructions and comparative analyses of Kickxellomycotina fungi.</title>
        <authorList>
            <person name="Reynolds N.K."/>
            <person name="Stajich J.E."/>
            <person name="Barry K."/>
            <person name="Grigoriev I.V."/>
            <person name="Crous P."/>
            <person name="Smith M.E."/>
        </authorList>
    </citation>
    <scope>NUCLEOTIDE SEQUENCE</scope>
    <source>
        <strain evidence="11">NRRL 3115</strain>
    </source>
</reference>
<feature type="repeat" description="Solcar" evidence="8">
    <location>
        <begin position="49"/>
        <end position="140"/>
    </location>
</feature>
<dbReference type="Gene3D" id="1.50.40.10">
    <property type="entry name" value="Mitochondrial carrier domain"/>
    <property type="match status" value="1"/>
</dbReference>
<name>A0A9W8G609_9FUNG</name>
<dbReference type="Proteomes" id="UP001151518">
    <property type="component" value="Unassembled WGS sequence"/>
</dbReference>
<dbReference type="PANTHER" id="PTHR24089">
    <property type="entry name" value="SOLUTE CARRIER FAMILY 25"/>
    <property type="match status" value="1"/>
</dbReference>
<evidence type="ECO:0000256" key="5">
    <source>
        <dbReference type="ARBA" id="ARBA00022989"/>
    </source>
</evidence>
<dbReference type="PRINTS" id="PR00926">
    <property type="entry name" value="MITOCARRIER"/>
</dbReference>
<keyword evidence="4" id="KW-0677">Repeat</keyword>
<dbReference type="Pfam" id="PF00153">
    <property type="entry name" value="Mito_carr"/>
    <property type="match status" value="3"/>
</dbReference>
<dbReference type="PROSITE" id="PS50920">
    <property type="entry name" value="SOLCAR"/>
    <property type="match status" value="3"/>
</dbReference>